<dbReference type="InterPro" id="IPR036259">
    <property type="entry name" value="MFS_trans_sf"/>
</dbReference>
<evidence type="ECO:0000313" key="10">
    <source>
        <dbReference type="Proteomes" id="UP000695562"/>
    </source>
</evidence>
<feature type="domain" description="Major facilitator superfamily (MFS) profile" evidence="8">
    <location>
        <begin position="90"/>
        <end position="490"/>
    </location>
</feature>
<feature type="transmembrane region" description="Helical" evidence="7">
    <location>
        <begin position="183"/>
        <end position="206"/>
    </location>
</feature>
<feature type="region of interest" description="Disordered" evidence="6">
    <location>
        <begin position="1"/>
        <end position="22"/>
    </location>
</feature>
<feature type="transmembrane region" description="Helical" evidence="7">
    <location>
        <begin position="394"/>
        <end position="416"/>
    </location>
</feature>
<reference evidence="9" key="1">
    <citation type="submission" date="2020-01" db="EMBL/GenBank/DDBJ databases">
        <title>Development of genomics and gene disruption for Polysphondylium violaceum indicates a role for the polyketide synthase stlB in stalk morphogenesis.</title>
        <authorList>
            <person name="Narita B."/>
            <person name="Kawabe Y."/>
            <person name="Kin K."/>
            <person name="Saito T."/>
            <person name="Gibbs R."/>
            <person name="Kuspa A."/>
            <person name="Muzny D."/>
            <person name="Queller D."/>
            <person name="Richards S."/>
            <person name="Strassman J."/>
            <person name="Sucgang R."/>
            <person name="Worley K."/>
            <person name="Schaap P."/>
        </authorList>
    </citation>
    <scope>NUCLEOTIDE SEQUENCE</scope>
    <source>
        <strain evidence="9">QSvi11</strain>
    </source>
</reference>
<dbReference type="InterPro" id="IPR005829">
    <property type="entry name" value="Sugar_transporter_CS"/>
</dbReference>
<keyword evidence="5 7" id="KW-0472">Membrane</keyword>
<dbReference type="PRINTS" id="PR01035">
    <property type="entry name" value="TCRTETA"/>
</dbReference>
<feature type="transmembrane region" description="Helical" evidence="7">
    <location>
        <begin position="158"/>
        <end position="177"/>
    </location>
</feature>
<feature type="transmembrane region" description="Helical" evidence="7">
    <location>
        <begin position="245"/>
        <end position="265"/>
    </location>
</feature>
<dbReference type="AlphaFoldDB" id="A0A8J4PNX3"/>
<dbReference type="SUPFAM" id="SSF103473">
    <property type="entry name" value="MFS general substrate transporter"/>
    <property type="match status" value="1"/>
</dbReference>
<dbReference type="OrthoDB" id="19753at2759"/>
<dbReference type="PANTHER" id="PTHR23507">
    <property type="entry name" value="ZGC:174356"/>
    <property type="match status" value="1"/>
</dbReference>
<dbReference type="PROSITE" id="PS00216">
    <property type="entry name" value="SUGAR_TRANSPORT_1"/>
    <property type="match status" value="1"/>
</dbReference>
<keyword evidence="4 7" id="KW-1133">Transmembrane helix</keyword>
<gene>
    <name evidence="9" type="ORF">CYY_007949</name>
</gene>
<protein>
    <recommendedName>
        <fullName evidence="8">Major facilitator superfamily (MFS) profile domain-containing protein</fullName>
    </recommendedName>
</protein>
<evidence type="ECO:0000256" key="1">
    <source>
        <dbReference type="ARBA" id="ARBA00004141"/>
    </source>
</evidence>
<dbReference type="InterPro" id="IPR001958">
    <property type="entry name" value="Tet-R_TetA/multi-R_MdtG-like"/>
</dbReference>
<keyword evidence="3 7" id="KW-0812">Transmembrane</keyword>
<dbReference type="Gene3D" id="1.20.1250.20">
    <property type="entry name" value="MFS general substrate transporter like domains"/>
    <property type="match status" value="1"/>
</dbReference>
<evidence type="ECO:0000256" key="3">
    <source>
        <dbReference type="ARBA" id="ARBA00022692"/>
    </source>
</evidence>
<evidence type="ECO:0000256" key="2">
    <source>
        <dbReference type="ARBA" id="ARBA00004236"/>
    </source>
</evidence>
<evidence type="ECO:0000256" key="4">
    <source>
        <dbReference type="ARBA" id="ARBA00022989"/>
    </source>
</evidence>
<comment type="caution">
    <text evidence="9">The sequence shown here is derived from an EMBL/GenBank/DDBJ whole genome shotgun (WGS) entry which is preliminary data.</text>
</comment>
<feature type="transmembrane region" description="Helical" evidence="7">
    <location>
        <begin position="133"/>
        <end position="151"/>
    </location>
</feature>
<accession>A0A8J4PNX3</accession>
<feature type="transmembrane region" description="Helical" evidence="7">
    <location>
        <begin position="466"/>
        <end position="486"/>
    </location>
</feature>
<evidence type="ECO:0000313" key="9">
    <source>
        <dbReference type="EMBL" id="KAF2070734.1"/>
    </source>
</evidence>
<feature type="transmembrane region" description="Helical" evidence="7">
    <location>
        <begin position="428"/>
        <end position="454"/>
    </location>
</feature>
<dbReference type="Pfam" id="PF07690">
    <property type="entry name" value="MFS_1"/>
    <property type="match status" value="1"/>
</dbReference>
<dbReference type="PROSITE" id="PS50850">
    <property type="entry name" value="MFS"/>
    <property type="match status" value="1"/>
</dbReference>
<keyword evidence="10" id="KW-1185">Reference proteome</keyword>
<feature type="transmembrane region" description="Helical" evidence="7">
    <location>
        <begin position="370"/>
        <end position="388"/>
    </location>
</feature>
<feature type="transmembrane region" description="Helical" evidence="7">
    <location>
        <begin position="341"/>
        <end position="363"/>
    </location>
</feature>
<sequence>MISQNVYDDMEDDHIRGSPGGNAIITSIVRDDSDSDSDSDDILIEDGNIRRSKDGYSIIENQDQQKQESGGRPRHLKNILCSFGLLSTYIMFIFIYSVFIPTMYSIYTSKKFPNNTIAENLAYATHLKSISDATPYVMVFVFGPLVGVLSDKFGRKKTLFISFVCVALDITCALISFKSNNLILFYLGHTIFGIAGCIPATLLSSISDITSLEERSKIFTFLGAPMGMGIIVGPLLGALSMKINILVPIYIVYILVILSFVLIFVMDEPTQLRSEEDKLKAKSAKKTINPFKSMKKLFGSSKYVAFVTCLYIVFSFTVEDVVTTMYYYTQLRYGWGPTQNAYNIAFLGVIVILYSVFVLPMAIRRLSDRIVISISFLISALIHVVYAFAVNEYIWIACGFVGGFASVILNLTQAIISKSTPPEIQGSILTGVASVGSLANLAGALVTQNVYAYFISPKAPIYFPGAHFLIDSIPIFLTFLGSMLIWKYYPDPTIKKVPPKVSRVNIQEE</sequence>
<evidence type="ECO:0000256" key="6">
    <source>
        <dbReference type="SAM" id="MobiDB-lite"/>
    </source>
</evidence>
<name>A0A8J4PNX3_9MYCE</name>
<dbReference type="PANTHER" id="PTHR23507:SF1">
    <property type="entry name" value="FI18259P1-RELATED"/>
    <property type="match status" value="1"/>
</dbReference>
<feature type="transmembrane region" description="Helical" evidence="7">
    <location>
        <begin position="79"/>
        <end position="99"/>
    </location>
</feature>
<dbReference type="InterPro" id="IPR011701">
    <property type="entry name" value="MFS"/>
</dbReference>
<dbReference type="GO" id="GO:0016020">
    <property type="term" value="C:membrane"/>
    <property type="evidence" value="ECO:0007669"/>
    <property type="project" value="UniProtKB-SubCell"/>
</dbReference>
<dbReference type="Proteomes" id="UP000695562">
    <property type="component" value="Unassembled WGS sequence"/>
</dbReference>
<feature type="transmembrane region" description="Helical" evidence="7">
    <location>
        <begin position="303"/>
        <end position="329"/>
    </location>
</feature>
<evidence type="ECO:0000256" key="7">
    <source>
        <dbReference type="SAM" id="Phobius"/>
    </source>
</evidence>
<organism evidence="9 10">
    <name type="scientific">Polysphondylium violaceum</name>
    <dbReference type="NCBI Taxonomy" id="133409"/>
    <lineage>
        <taxon>Eukaryota</taxon>
        <taxon>Amoebozoa</taxon>
        <taxon>Evosea</taxon>
        <taxon>Eumycetozoa</taxon>
        <taxon>Dictyostelia</taxon>
        <taxon>Dictyosteliales</taxon>
        <taxon>Dictyosteliaceae</taxon>
        <taxon>Polysphondylium</taxon>
    </lineage>
</organism>
<dbReference type="GO" id="GO:0022857">
    <property type="term" value="F:transmembrane transporter activity"/>
    <property type="evidence" value="ECO:0007669"/>
    <property type="project" value="InterPro"/>
</dbReference>
<comment type="subcellular location">
    <subcellularLocation>
        <location evidence="2">Cell membrane</location>
    </subcellularLocation>
    <subcellularLocation>
        <location evidence="1">Membrane</location>
        <topology evidence="1">Multi-pass membrane protein</topology>
    </subcellularLocation>
</comment>
<proteinExistence type="predicted"/>
<feature type="transmembrane region" description="Helical" evidence="7">
    <location>
        <begin position="218"/>
        <end position="239"/>
    </location>
</feature>
<dbReference type="EMBL" id="AJWJ01000452">
    <property type="protein sequence ID" value="KAF2070734.1"/>
    <property type="molecule type" value="Genomic_DNA"/>
</dbReference>
<dbReference type="InterPro" id="IPR020846">
    <property type="entry name" value="MFS_dom"/>
</dbReference>
<evidence type="ECO:0000256" key="5">
    <source>
        <dbReference type="ARBA" id="ARBA00023136"/>
    </source>
</evidence>
<evidence type="ECO:0000259" key="8">
    <source>
        <dbReference type="PROSITE" id="PS50850"/>
    </source>
</evidence>